<dbReference type="PANTHER" id="PTHR37089">
    <property type="entry name" value="PROTEIN U-RELATED"/>
    <property type="match status" value="1"/>
</dbReference>
<sequence>MSTGLMRYVLVLLLLGCGVFHATPARAAITCSATSMTPLSFGTVNPLASATVATSTLTYTCTNSSNSTQSATVCFSIGEPGGAQTNPRLMSSGTNKLQFQLWQDPAHTIVWGSQFFGSPTPLKVNLTLGNRATTGAVKVTLYGQVLDGQTGAVPGSYADNYLNADTAVSVNSVAGSTAPGACGSQDNTNFFPFNVTATVSKTCTVTANPVLDLGTVAAGAASTSGSNTLSVSCSNSTPFFVGLKPSNNNTGGQGVMKATATGNTDSVPYTLYSNSGLTTVWGNTATSTTVGNGVAGSGNGLSQTLTVYARTTSTDVTPDTYTDVVTVNVNY</sequence>
<dbReference type="AlphaFoldDB" id="A0A4R0YKG1"/>
<dbReference type="Proteomes" id="UP000291822">
    <property type="component" value="Unassembled WGS sequence"/>
</dbReference>
<comment type="caution">
    <text evidence="3">The sequence shown here is derived from an EMBL/GenBank/DDBJ whole genome shotgun (WGS) entry which is preliminary data.</text>
</comment>
<dbReference type="SMART" id="SM00972">
    <property type="entry name" value="SCPU"/>
    <property type="match status" value="2"/>
</dbReference>
<protein>
    <submittedName>
        <fullName evidence="3">Spore coat U domain-containing protein</fullName>
    </submittedName>
</protein>
<dbReference type="Pfam" id="PF05229">
    <property type="entry name" value="SCPU"/>
    <property type="match status" value="2"/>
</dbReference>
<proteinExistence type="predicted"/>
<accession>A0A4R0YKG1</accession>
<dbReference type="RefSeq" id="WP_131413255.1">
    <property type="nucleotide sequence ID" value="NZ_SJTG01000006.1"/>
</dbReference>
<evidence type="ECO:0000313" key="3">
    <source>
        <dbReference type="EMBL" id="TCI06484.1"/>
    </source>
</evidence>
<keyword evidence="1" id="KW-0732">Signal</keyword>
<dbReference type="InterPro" id="IPR053167">
    <property type="entry name" value="Spore_coat_component"/>
</dbReference>
<reference evidence="3 4" key="1">
    <citation type="submission" date="2019-02" db="EMBL/GenBank/DDBJ databases">
        <title>Dyella amyloliquefaciens sp. nov., isolated from forest soil.</title>
        <authorList>
            <person name="Gao Z.-H."/>
            <person name="Qiu L.-H."/>
        </authorList>
    </citation>
    <scope>NUCLEOTIDE SEQUENCE [LARGE SCALE GENOMIC DNA]</scope>
    <source>
        <strain evidence="3 4">KACC 12747</strain>
    </source>
</reference>
<keyword evidence="4" id="KW-1185">Reference proteome</keyword>
<evidence type="ECO:0000259" key="2">
    <source>
        <dbReference type="Pfam" id="PF05229"/>
    </source>
</evidence>
<dbReference type="PANTHER" id="PTHR37089:SF4">
    <property type="entry name" value="EXPORTED PROTEIN"/>
    <property type="match status" value="1"/>
</dbReference>
<name>A0A4R0YKG1_9GAMM</name>
<dbReference type="InterPro" id="IPR007893">
    <property type="entry name" value="Spore_coat_U/FanG"/>
</dbReference>
<feature type="signal peptide" evidence="1">
    <location>
        <begin position="1"/>
        <end position="27"/>
    </location>
</feature>
<feature type="domain" description="Spore coat protein U/FanG" evidence="2">
    <location>
        <begin position="191"/>
        <end position="327"/>
    </location>
</feature>
<dbReference type="EMBL" id="SJTG01000006">
    <property type="protein sequence ID" value="TCI06484.1"/>
    <property type="molecule type" value="Genomic_DNA"/>
</dbReference>
<evidence type="ECO:0000256" key="1">
    <source>
        <dbReference type="SAM" id="SignalP"/>
    </source>
</evidence>
<feature type="domain" description="Spore coat protein U/FanG" evidence="2">
    <location>
        <begin position="21"/>
        <end position="160"/>
    </location>
</feature>
<feature type="chain" id="PRO_5020207483" evidence="1">
    <location>
        <begin position="28"/>
        <end position="331"/>
    </location>
</feature>
<gene>
    <name evidence="3" type="ORF">EZM97_33940</name>
</gene>
<evidence type="ECO:0000313" key="4">
    <source>
        <dbReference type="Proteomes" id="UP000291822"/>
    </source>
</evidence>
<organism evidence="3 4">
    <name type="scientific">Dyella soli</name>
    <dbReference type="NCBI Taxonomy" id="522319"/>
    <lineage>
        <taxon>Bacteria</taxon>
        <taxon>Pseudomonadati</taxon>
        <taxon>Pseudomonadota</taxon>
        <taxon>Gammaproteobacteria</taxon>
        <taxon>Lysobacterales</taxon>
        <taxon>Rhodanobacteraceae</taxon>
        <taxon>Dyella</taxon>
    </lineage>
</organism>